<accession>A0ABN8SDJ4</accession>
<keyword evidence="1 6" id="KW-0245">EGF-like domain</keyword>
<dbReference type="PROSITE" id="PS50026">
    <property type="entry name" value="EGF_3"/>
    <property type="match status" value="3"/>
</dbReference>
<keyword evidence="9" id="KW-1185">Reference proteome</keyword>
<dbReference type="InterPro" id="IPR051586">
    <property type="entry name" value="PKC-binding_NELL"/>
</dbReference>
<feature type="domain" description="EGF-like" evidence="7">
    <location>
        <begin position="1"/>
        <end position="40"/>
    </location>
</feature>
<evidence type="ECO:0000256" key="3">
    <source>
        <dbReference type="ARBA" id="ARBA00022737"/>
    </source>
</evidence>
<feature type="domain" description="EGF-like" evidence="7">
    <location>
        <begin position="120"/>
        <end position="161"/>
    </location>
</feature>
<dbReference type="Pfam" id="PF12947">
    <property type="entry name" value="EGF_3"/>
    <property type="match status" value="2"/>
</dbReference>
<dbReference type="InterPro" id="IPR001881">
    <property type="entry name" value="EGF-like_Ca-bd_dom"/>
</dbReference>
<dbReference type="InterPro" id="IPR024731">
    <property type="entry name" value="NELL2-like_EGF"/>
</dbReference>
<evidence type="ECO:0000256" key="5">
    <source>
        <dbReference type="ARBA" id="ARBA00023180"/>
    </source>
</evidence>
<dbReference type="SMART" id="SM00179">
    <property type="entry name" value="EGF_CA"/>
    <property type="match status" value="3"/>
</dbReference>
<feature type="non-terminal residue" evidence="8">
    <location>
        <position position="162"/>
    </location>
</feature>
<keyword evidence="2" id="KW-0732">Signal</keyword>
<dbReference type="CDD" id="cd00054">
    <property type="entry name" value="EGF_CA"/>
    <property type="match status" value="3"/>
</dbReference>
<evidence type="ECO:0000256" key="2">
    <source>
        <dbReference type="ARBA" id="ARBA00022729"/>
    </source>
</evidence>
<evidence type="ECO:0000313" key="8">
    <source>
        <dbReference type="EMBL" id="CAH3188771.1"/>
    </source>
</evidence>
<dbReference type="PANTHER" id="PTHR24042">
    <property type="entry name" value="NEL HOMOLOG"/>
    <property type="match status" value="1"/>
</dbReference>
<evidence type="ECO:0000313" key="9">
    <source>
        <dbReference type="Proteomes" id="UP001159405"/>
    </source>
</evidence>
<name>A0ABN8SDJ4_9CNID</name>
<evidence type="ECO:0000256" key="4">
    <source>
        <dbReference type="ARBA" id="ARBA00023157"/>
    </source>
</evidence>
<dbReference type="Pfam" id="PF07645">
    <property type="entry name" value="EGF_CA"/>
    <property type="match status" value="1"/>
</dbReference>
<dbReference type="SUPFAM" id="SSF57184">
    <property type="entry name" value="Growth factor receptor domain"/>
    <property type="match status" value="1"/>
</dbReference>
<dbReference type="InterPro" id="IPR000742">
    <property type="entry name" value="EGF"/>
</dbReference>
<dbReference type="Gene3D" id="2.10.25.10">
    <property type="entry name" value="Laminin"/>
    <property type="match status" value="3"/>
</dbReference>
<evidence type="ECO:0000256" key="1">
    <source>
        <dbReference type="ARBA" id="ARBA00022536"/>
    </source>
</evidence>
<evidence type="ECO:0000259" key="7">
    <source>
        <dbReference type="PROSITE" id="PS50026"/>
    </source>
</evidence>
<dbReference type="InterPro" id="IPR000152">
    <property type="entry name" value="EGF-type_Asp/Asn_hydroxyl_site"/>
</dbReference>
<dbReference type="InterPro" id="IPR049883">
    <property type="entry name" value="NOTCH1_EGF-like"/>
</dbReference>
<gene>
    <name evidence="8" type="ORF">PLOB_00041601</name>
</gene>
<comment type="caution">
    <text evidence="8">The sequence shown here is derived from an EMBL/GenBank/DDBJ whole genome shotgun (WGS) entry which is preliminary data.</text>
</comment>
<dbReference type="InterPro" id="IPR009030">
    <property type="entry name" value="Growth_fac_rcpt_cys_sf"/>
</dbReference>
<dbReference type="EMBL" id="CALNXK010000651">
    <property type="protein sequence ID" value="CAH3188771.1"/>
    <property type="molecule type" value="Genomic_DNA"/>
</dbReference>
<dbReference type="PROSITE" id="PS01187">
    <property type="entry name" value="EGF_CA"/>
    <property type="match status" value="2"/>
</dbReference>
<reference evidence="8 9" key="1">
    <citation type="submission" date="2022-05" db="EMBL/GenBank/DDBJ databases">
        <authorList>
            <consortium name="Genoscope - CEA"/>
            <person name="William W."/>
        </authorList>
    </citation>
    <scope>NUCLEOTIDE SEQUENCE [LARGE SCALE GENOMIC DNA]</scope>
</reference>
<dbReference type="PANTHER" id="PTHR24042:SF5">
    <property type="entry name" value="EGF-LIKE CALCIUM-BINDING DOMAIN-CONTAINING PROTEIN"/>
    <property type="match status" value="1"/>
</dbReference>
<sequence length="162" mass="17073">INECKAGNHNCGANANCQNTKGSFVCTCKPGYSGDGVSCSGENNTSIFFKKNLFLINFSYVAFKPSLQPQGMPDCFFADINECEAGRRHCDSNANCQNTKGSFVCTCKPGYSGDGVSCTDIDECARGTHNCHSSLASCTNTVGSFSCSCNSPSSGDGRTCNL</sequence>
<comment type="caution">
    <text evidence="6">Lacks conserved residue(s) required for the propagation of feature annotation.</text>
</comment>
<feature type="non-terminal residue" evidence="8">
    <location>
        <position position="1"/>
    </location>
</feature>
<dbReference type="PROSITE" id="PS00010">
    <property type="entry name" value="ASX_HYDROXYL"/>
    <property type="match status" value="3"/>
</dbReference>
<keyword evidence="5" id="KW-0325">Glycoprotein</keyword>
<dbReference type="Proteomes" id="UP001159405">
    <property type="component" value="Unassembled WGS sequence"/>
</dbReference>
<keyword evidence="4" id="KW-1015">Disulfide bond</keyword>
<feature type="domain" description="EGF-like" evidence="7">
    <location>
        <begin position="79"/>
        <end position="119"/>
    </location>
</feature>
<organism evidence="8 9">
    <name type="scientific">Porites lobata</name>
    <dbReference type="NCBI Taxonomy" id="104759"/>
    <lineage>
        <taxon>Eukaryota</taxon>
        <taxon>Metazoa</taxon>
        <taxon>Cnidaria</taxon>
        <taxon>Anthozoa</taxon>
        <taxon>Hexacorallia</taxon>
        <taxon>Scleractinia</taxon>
        <taxon>Fungiina</taxon>
        <taxon>Poritidae</taxon>
        <taxon>Porites</taxon>
    </lineage>
</organism>
<keyword evidence="3" id="KW-0677">Repeat</keyword>
<dbReference type="PROSITE" id="PS01186">
    <property type="entry name" value="EGF_2"/>
    <property type="match status" value="2"/>
</dbReference>
<dbReference type="SMART" id="SM00181">
    <property type="entry name" value="EGF"/>
    <property type="match status" value="3"/>
</dbReference>
<proteinExistence type="predicted"/>
<protein>
    <recommendedName>
        <fullName evidence="7">EGF-like domain-containing protein</fullName>
    </recommendedName>
</protein>
<evidence type="ECO:0000256" key="6">
    <source>
        <dbReference type="PROSITE-ProRule" id="PRU00076"/>
    </source>
</evidence>
<dbReference type="InterPro" id="IPR018097">
    <property type="entry name" value="EGF_Ca-bd_CS"/>
</dbReference>